<dbReference type="GO" id="GO:0030170">
    <property type="term" value="F:pyridoxal phosphate binding"/>
    <property type="evidence" value="ECO:0007669"/>
    <property type="project" value="InterPro"/>
</dbReference>
<dbReference type="GO" id="GO:0009102">
    <property type="term" value="P:biotin biosynthetic process"/>
    <property type="evidence" value="ECO:0007669"/>
    <property type="project" value="TreeGrafter"/>
</dbReference>
<feature type="transmembrane region" description="Helical" evidence="6">
    <location>
        <begin position="280"/>
        <end position="304"/>
    </location>
</feature>
<comment type="similarity">
    <text evidence="2">Belongs to the class-II pyridoxal-phosphate-dependent aminotransferase family. BioF subfamily.</text>
</comment>
<dbReference type="EnsemblFungi" id="PTTG_12464-t43_1">
    <property type="protein sequence ID" value="PTTG_12464-t43_1-p1"/>
    <property type="gene ID" value="PTTG_12464"/>
</dbReference>
<keyword evidence="10" id="KW-1185">Reference proteome</keyword>
<dbReference type="SUPFAM" id="SSF53383">
    <property type="entry name" value="PLP-dependent transferases"/>
    <property type="match status" value="1"/>
</dbReference>
<keyword evidence="3" id="KW-0808">Transferase</keyword>
<dbReference type="PROSITE" id="PS00599">
    <property type="entry name" value="AA_TRANSFER_CLASS_2"/>
    <property type="match status" value="1"/>
</dbReference>
<evidence type="ECO:0000313" key="10">
    <source>
        <dbReference type="Proteomes" id="UP000005240"/>
    </source>
</evidence>
<evidence type="ECO:0000259" key="7">
    <source>
        <dbReference type="Pfam" id="PF00155"/>
    </source>
</evidence>
<evidence type="ECO:0000256" key="2">
    <source>
        <dbReference type="ARBA" id="ARBA00010008"/>
    </source>
</evidence>
<dbReference type="InterPro" id="IPR015421">
    <property type="entry name" value="PyrdxlP-dep_Trfase_major"/>
</dbReference>
<comment type="cofactor">
    <cofactor evidence="1 5">
        <name>pyridoxal 5'-phosphate</name>
        <dbReference type="ChEBI" id="CHEBI:597326"/>
    </cofactor>
</comment>
<evidence type="ECO:0000256" key="6">
    <source>
        <dbReference type="SAM" id="Phobius"/>
    </source>
</evidence>
<dbReference type="Gene3D" id="3.40.640.10">
    <property type="entry name" value="Type I PLP-dependent aspartate aminotransferase-like (Major domain)"/>
    <property type="match status" value="1"/>
</dbReference>
<accession>A0A180GCA6</accession>
<dbReference type="PANTHER" id="PTHR13693">
    <property type="entry name" value="CLASS II AMINOTRANSFERASE/8-AMINO-7-OXONONANOATE SYNTHASE"/>
    <property type="match status" value="1"/>
</dbReference>
<dbReference type="InterPro" id="IPR001917">
    <property type="entry name" value="Aminotrans_II_pyridoxalP_BS"/>
</dbReference>
<keyword evidence="6" id="KW-1133">Transmembrane helix</keyword>
<reference evidence="9" key="4">
    <citation type="submission" date="2025-05" db="UniProtKB">
        <authorList>
            <consortium name="EnsemblFungi"/>
        </authorList>
    </citation>
    <scope>IDENTIFICATION</scope>
    <source>
        <strain evidence="9">isolate 1-1 / race 1 (BBBD)</strain>
    </source>
</reference>
<evidence type="ECO:0000256" key="4">
    <source>
        <dbReference type="ARBA" id="ARBA00022898"/>
    </source>
</evidence>
<dbReference type="Pfam" id="PF00155">
    <property type="entry name" value="Aminotran_1_2"/>
    <property type="match status" value="1"/>
</dbReference>
<dbReference type="PANTHER" id="PTHR13693:SF77">
    <property type="entry name" value="8-AMINO-7-OXONONANOATE SYNTHASE"/>
    <property type="match status" value="1"/>
</dbReference>
<dbReference type="OrthoDB" id="2382073at2759"/>
<dbReference type="AlphaFoldDB" id="A0A180GCA6"/>
<evidence type="ECO:0000256" key="5">
    <source>
        <dbReference type="RuleBase" id="RU003693"/>
    </source>
</evidence>
<dbReference type="Proteomes" id="UP000005240">
    <property type="component" value="Unassembled WGS sequence"/>
</dbReference>
<reference evidence="8" key="1">
    <citation type="submission" date="2009-11" db="EMBL/GenBank/DDBJ databases">
        <authorList>
            <consortium name="The Broad Institute Genome Sequencing Platform"/>
            <person name="Ward D."/>
            <person name="Feldgarden M."/>
            <person name="Earl A."/>
            <person name="Young S.K."/>
            <person name="Zeng Q."/>
            <person name="Koehrsen M."/>
            <person name="Alvarado L."/>
            <person name="Berlin A."/>
            <person name="Bochicchio J."/>
            <person name="Borenstein D."/>
            <person name="Chapman S.B."/>
            <person name="Chen Z."/>
            <person name="Engels R."/>
            <person name="Freedman E."/>
            <person name="Gellesch M."/>
            <person name="Goldberg J."/>
            <person name="Griggs A."/>
            <person name="Gujja S."/>
            <person name="Heilman E."/>
            <person name="Heiman D."/>
            <person name="Hepburn T."/>
            <person name="Howarth C."/>
            <person name="Jen D."/>
            <person name="Larson L."/>
            <person name="Lewis B."/>
            <person name="Mehta T."/>
            <person name="Park D."/>
            <person name="Pearson M."/>
            <person name="Roberts A."/>
            <person name="Saif S."/>
            <person name="Shea T."/>
            <person name="Shenoy N."/>
            <person name="Sisk P."/>
            <person name="Stolte C."/>
            <person name="Sykes S."/>
            <person name="Thomson T."/>
            <person name="Walk T."/>
            <person name="White J."/>
            <person name="Yandava C."/>
            <person name="Izard J."/>
            <person name="Baranova O.V."/>
            <person name="Blanton J.M."/>
            <person name="Tanner A.C."/>
            <person name="Dewhirst F.E."/>
            <person name="Haas B."/>
            <person name="Nusbaum C."/>
            <person name="Birren B."/>
        </authorList>
    </citation>
    <scope>NUCLEOTIDE SEQUENCE [LARGE SCALE GENOMIC DNA]</scope>
    <source>
        <strain evidence="8">1-1 BBBD Race 1</strain>
    </source>
</reference>
<name>A0A180GCA6_PUCT1</name>
<reference evidence="8" key="2">
    <citation type="submission" date="2016-05" db="EMBL/GenBank/DDBJ databases">
        <title>Comparative analysis highlights variable genome content of wheat rusts and divergence of the mating loci.</title>
        <authorList>
            <person name="Cuomo C.A."/>
            <person name="Bakkeren G."/>
            <person name="Szabo L."/>
            <person name="Khalil H."/>
            <person name="Joly D."/>
            <person name="Goldberg J."/>
            <person name="Young S."/>
            <person name="Zeng Q."/>
            <person name="Fellers J."/>
        </authorList>
    </citation>
    <scope>NUCLEOTIDE SEQUENCE [LARGE SCALE GENOMIC DNA]</scope>
    <source>
        <strain evidence="8">1-1 BBBD Race 1</strain>
    </source>
</reference>
<dbReference type="InterPro" id="IPR050087">
    <property type="entry name" value="AON_synthase_class-II"/>
</dbReference>
<feature type="non-terminal residue" evidence="8">
    <location>
        <position position="452"/>
    </location>
</feature>
<organism evidence="8">
    <name type="scientific">Puccinia triticina (isolate 1-1 / race 1 (BBBD))</name>
    <name type="common">Brown leaf rust fungus</name>
    <dbReference type="NCBI Taxonomy" id="630390"/>
    <lineage>
        <taxon>Eukaryota</taxon>
        <taxon>Fungi</taxon>
        <taxon>Dikarya</taxon>
        <taxon>Basidiomycota</taxon>
        <taxon>Pucciniomycotina</taxon>
        <taxon>Pucciniomycetes</taxon>
        <taxon>Pucciniales</taxon>
        <taxon>Pucciniaceae</taxon>
        <taxon>Puccinia</taxon>
    </lineage>
</organism>
<protein>
    <submittedName>
        <fullName evidence="9">Aminotran_1_2 domain-containing protein</fullName>
    </submittedName>
</protein>
<feature type="transmembrane region" description="Helical" evidence="6">
    <location>
        <begin position="310"/>
        <end position="329"/>
    </location>
</feature>
<evidence type="ECO:0000256" key="3">
    <source>
        <dbReference type="ARBA" id="ARBA00022679"/>
    </source>
</evidence>
<evidence type="ECO:0000313" key="8">
    <source>
        <dbReference type="EMBL" id="OAV90327.1"/>
    </source>
</evidence>
<dbReference type="EMBL" id="ADAS02000104">
    <property type="protein sequence ID" value="OAV90327.1"/>
    <property type="molecule type" value="Genomic_DNA"/>
</dbReference>
<keyword evidence="6" id="KW-0472">Membrane</keyword>
<feature type="domain" description="Aminotransferase class I/classII large" evidence="7">
    <location>
        <begin position="72"/>
        <end position="200"/>
    </location>
</feature>
<dbReference type="STRING" id="630390.A0A180GCA6"/>
<gene>
    <name evidence="8" type="ORF">PTTG_12464</name>
</gene>
<reference evidence="9 10" key="3">
    <citation type="journal article" date="2017" name="G3 (Bethesda)">
        <title>Comparative analysis highlights variable genome content of wheat rusts and divergence of the mating loci.</title>
        <authorList>
            <person name="Cuomo C.A."/>
            <person name="Bakkeren G."/>
            <person name="Khalil H.B."/>
            <person name="Panwar V."/>
            <person name="Joly D."/>
            <person name="Linning R."/>
            <person name="Sakthikumar S."/>
            <person name="Song X."/>
            <person name="Adiconis X."/>
            <person name="Fan L."/>
            <person name="Goldberg J.M."/>
            <person name="Levin J.Z."/>
            <person name="Young S."/>
            <person name="Zeng Q."/>
            <person name="Anikster Y."/>
            <person name="Bruce M."/>
            <person name="Wang M."/>
            <person name="Yin C."/>
            <person name="McCallum B."/>
            <person name="Szabo L.J."/>
            <person name="Hulbert S."/>
            <person name="Chen X."/>
            <person name="Fellers J.P."/>
        </authorList>
    </citation>
    <scope>NUCLEOTIDE SEQUENCE</scope>
    <source>
        <strain evidence="9">isolate 1-1 / race 1 (BBBD)</strain>
        <strain evidence="10">Isolate 1-1 / race 1 (BBBD)</strain>
    </source>
</reference>
<proteinExistence type="inferred from homology"/>
<evidence type="ECO:0000256" key="1">
    <source>
        <dbReference type="ARBA" id="ARBA00001933"/>
    </source>
</evidence>
<dbReference type="InterPro" id="IPR015424">
    <property type="entry name" value="PyrdxlP-dep_Trfase"/>
</dbReference>
<keyword evidence="6" id="KW-0812">Transmembrane</keyword>
<sequence length="452" mass="49196">MSYLFMVYLLVPQSIQLCPFLRHPHHILTYQPIHFSKAKQAYCLIVALMLILSETLKAILLNDVDVQSGRTNIFISVEALYSMDGDLCPLKDMVVLVNRLFSEHHNAYIVIDEAHSTGLFEASGRGFVCAQSLEAQVLIRLHTFGKSVACSGAIALLPPLLKEYLINYARPLIFSTAMTHMNVIGLSTSIGEFETQHRTLVWKQTRGCLLGFILGRKELVFCGVLAESVDVKSWCQPPLLSPLFGVGKLELCIRSGPPTLSVFSESAACKLCCSPPAISLGFAVAAARVLVLGFVPALVVVKILSSNDDWQGLLALSILLLSWLVTAFIKEMRSVLPTPQAAWAADRAFVVRSTLLAFGEVPTLTDWQLQGLKVLCPGVIRVPPAPARRCQVPVLGHETRRSPGTTPKYRLIPPNIPAKGGGGVGLKKAPTKYLFAGAGCGCRCPNLVIKRA</sequence>
<evidence type="ECO:0000313" key="9">
    <source>
        <dbReference type="EnsemblFungi" id="PTTG_12464-t43_1-p1"/>
    </source>
</evidence>
<keyword evidence="4 5" id="KW-0663">Pyridoxal phosphate</keyword>
<dbReference type="VEuPathDB" id="FungiDB:PTTG_12464"/>
<dbReference type="GO" id="GO:0016740">
    <property type="term" value="F:transferase activity"/>
    <property type="evidence" value="ECO:0007669"/>
    <property type="project" value="UniProtKB-KW"/>
</dbReference>
<dbReference type="InterPro" id="IPR004839">
    <property type="entry name" value="Aminotransferase_I/II_large"/>
</dbReference>